<evidence type="ECO:0000313" key="5">
    <source>
        <dbReference type="EMBL" id="TCS71131.1"/>
    </source>
</evidence>
<dbReference type="InterPro" id="IPR005632">
    <property type="entry name" value="Chaperone_Skp"/>
</dbReference>
<dbReference type="GO" id="GO:0051082">
    <property type="term" value="F:unfolded protein binding"/>
    <property type="evidence" value="ECO:0007669"/>
    <property type="project" value="InterPro"/>
</dbReference>
<dbReference type="SMART" id="SM00935">
    <property type="entry name" value="OmpH"/>
    <property type="match status" value="1"/>
</dbReference>
<keyword evidence="1 4" id="KW-0732">Signal</keyword>
<reference evidence="5 6" key="1">
    <citation type="submission" date="2019-03" db="EMBL/GenBank/DDBJ databases">
        <title>Genomic Encyclopedia of Type Strains, Phase IV (KMG-IV): sequencing the most valuable type-strain genomes for metagenomic binning, comparative biology and taxonomic classification.</title>
        <authorList>
            <person name="Goeker M."/>
        </authorList>
    </citation>
    <scope>NUCLEOTIDE SEQUENCE [LARGE SCALE GENOMIC DNA]</scope>
    <source>
        <strain evidence="5 6">DSM 103923</strain>
    </source>
</reference>
<dbReference type="GO" id="GO:0050821">
    <property type="term" value="P:protein stabilization"/>
    <property type="evidence" value="ECO:0007669"/>
    <property type="project" value="TreeGrafter"/>
</dbReference>
<feature type="signal peptide" evidence="4">
    <location>
        <begin position="1"/>
        <end position="20"/>
    </location>
</feature>
<comment type="caution">
    <text evidence="5">The sequence shown here is derived from an EMBL/GenBank/DDBJ whole genome shotgun (WGS) entry which is preliminary data.</text>
</comment>
<dbReference type="EMBL" id="SLZY01000011">
    <property type="protein sequence ID" value="TCS71131.1"/>
    <property type="molecule type" value="Genomic_DNA"/>
</dbReference>
<dbReference type="Pfam" id="PF03938">
    <property type="entry name" value="OmpH"/>
    <property type="match status" value="1"/>
</dbReference>
<organism evidence="5 6">
    <name type="scientific">Sulfuritortus calidifontis</name>
    <dbReference type="NCBI Taxonomy" id="1914471"/>
    <lineage>
        <taxon>Bacteria</taxon>
        <taxon>Pseudomonadati</taxon>
        <taxon>Pseudomonadota</taxon>
        <taxon>Betaproteobacteria</taxon>
        <taxon>Nitrosomonadales</taxon>
        <taxon>Thiobacillaceae</taxon>
        <taxon>Sulfuritortus</taxon>
    </lineage>
</organism>
<keyword evidence="6" id="KW-1185">Reference proteome</keyword>
<dbReference type="PIRSF" id="PIRSF002094">
    <property type="entry name" value="OMP26_Skp"/>
    <property type="match status" value="1"/>
</dbReference>
<protein>
    <submittedName>
        <fullName evidence="5">Periplasmic chaperone for outer membrane proteins Skp</fullName>
    </submittedName>
</protein>
<dbReference type="PANTHER" id="PTHR35089:SF1">
    <property type="entry name" value="CHAPERONE PROTEIN SKP"/>
    <property type="match status" value="1"/>
</dbReference>
<sequence>MKIIAAALLMGLALAQPAFAADLKIGFVNTERVFRDSALSAKAQKKLEKEFSARDQELQKQIKQARDLQATLEKEALTLSETERAKKERELANLNRDIQRAQREFREDLNQRKNEEFAGIHEKARRIILDIAKKEDFDLIIENAVYASNRVDITDKVLKALER</sequence>
<dbReference type="Proteomes" id="UP000295135">
    <property type="component" value="Unassembled WGS sequence"/>
</dbReference>
<dbReference type="Gene3D" id="3.30.910.20">
    <property type="entry name" value="Skp domain"/>
    <property type="match status" value="1"/>
</dbReference>
<dbReference type="PANTHER" id="PTHR35089">
    <property type="entry name" value="CHAPERONE PROTEIN SKP"/>
    <property type="match status" value="1"/>
</dbReference>
<evidence type="ECO:0000256" key="2">
    <source>
        <dbReference type="PIRNR" id="PIRNR002094"/>
    </source>
</evidence>
<evidence type="ECO:0000256" key="1">
    <source>
        <dbReference type="ARBA" id="ARBA00022729"/>
    </source>
</evidence>
<proteinExistence type="inferred from homology"/>
<name>A0A4R3JTZ9_9PROT</name>
<feature type="chain" id="PRO_5020475890" evidence="4">
    <location>
        <begin position="21"/>
        <end position="163"/>
    </location>
</feature>
<dbReference type="AlphaFoldDB" id="A0A4R3JTZ9"/>
<dbReference type="OrthoDB" id="5294628at2"/>
<dbReference type="InterPro" id="IPR024930">
    <property type="entry name" value="Skp_dom_sf"/>
</dbReference>
<evidence type="ECO:0000256" key="3">
    <source>
        <dbReference type="SAM" id="Coils"/>
    </source>
</evidence>
<dbReference type="RefSeq" id="WP_126461774.1">
    <property type="nucleotide sequence ID" value="NZ_AP018721.1"/>
</dbReference>
<gene>
    <name evidence="5" type="ORF">EDC61_1117</name>
</gene>
<dbReference type="SUPFAM" id="SSF111384">
    <property type="entry name" value="OmpH-like"/>
    <property type="match status" value="1"/>
</dbReference>
<accession>A0A4R3JTZ9</accession>
<evidence type="ECO:0000256" key="4">
    <source>
        <dbReference type="SAM" id="SignalP"/>
    </source>
</evidence>
<keyword evidence="3" id="KW-0175">Coiled coil</keyword>
<dbReference type="GO" id="GO:0005829">
    <property type="term" value="C:cytosol"/>
    <property type="evidence" value="ECO:0007669"/>
    <property type="project" value="TreeGrafter"/>
</dbReference>
<comment type="similarity">
    <text evidence="2">Belongs to the skp family.</text>
</comment>
<evidence type="ECO:0000313" key="6">
    <source>
        <dbReference type="Proteomes" id="UP000295135"/>
    </source>
</evidence>
<feature type="coiled-coil region" evidence="3">
    <location>
        <begin position="55"/>
        <end position="111"/>
    </location>
</feature>